<keyword evidence="1" id="KW-0472">Membrane</keyword>
<dbReference type="OrthoDB" id="9451547at2759"/>
<feature type="chain" id="PRO_5002203586" evidence="2">
    <location>
        <begin position="18"/>
        <end position="403"/>
    </location>
</feature>
<protein>
    <submittedName>
        <fullName evidence="3">Uncharacterized protein</fullName>
    </submittedName>
</protein>
<gene>
    <name evidence="3" type="ORF">PAXINDRAFT_103058</name>
</gene>
<feature type="transmembrane region" description="Helical" evidence="1">
    <location>
        <begin position="41"/>
        <end position="60"/>
    </location>
</feature>
<dbReference type="Proteomes" id="UP000053647">
    <property type="component" value="Unassembled WGS sequence"/>
</dbReference>
<evidence type="ECO:0000313" key="3">
    <source>
        <dbReference type="EMBL" id="KIJ07202.1"/>
    </source>
</evidence>
<keyword evidence="1" id="KW-1133">Transmembrane helix</keyword>
<keyword evidence="2" id="KW-0732">Signal</keyword>
<feature type="transmembrane region" description="Helical" evidence="1">
    <location>
        <begin position="292"/>
        <end position="313"/>
    </location>
</feature>
<dbReference type="AlphaFoldDB" id="A0A0C9TGV2"/>
<feature type="transmembrane region" description="Helical" evidence="1">
    <location>
        <begin position="325"/>
        <end position="343"/>
    </location>
</feature>
<feature type="signal peptide" evidence="2">
    <location>
        <begin position="1"/>
        <end position="17"/>
    </location>
</feature>
<name>A0A0C9TGV2_PAXIN</name>
<reference evidence="3 4" key="1">
    <citation type="submission" date="2014-06" db="EMBL/GenBank/DDBJ databases">
        <authorList>
            <consortium name="DOE Joint Genome Institute"/>
            <person name="Kuo A."/>
            <person name="Kohler A."/>
            <person name="Nagy L.G."/>
            <person name="Floudas D."/>
            <person name="Copeland A."/>
            <person name="Barry K.W."/>
            <person name="Cichocki N."/>
            <person name="Veneault-Fourrey C."/>
            <person name="LaButti K."/>
            <person name="Lindquist E.A."/>
            <person name="Lipzen A."/>
            <person name="Lundell T."/>
            <person name="Morin E."/>
            <person name="Murat C."/>
            <person name="Sun H."/>
            <person name="Tunlid A."/>
            <person name="Henrissat B."/>
            <person name="Grigoriev I.V."/>
            <person name="Hibbett D.S."/>
            <person name="Martin F."/>
            <person name="Nordberg H.P."/>
            <person name="Cantor M.N."/>
            <person name="Hua S.X."/>
        </authorList>
    </citation>
    <scope>NUCLEOTIDE SEQUENCE [LARGE SCALE GENOMIC DNA]</scope>
    <source>
        <strain evidence="3 4">ATCC 200175</strain>
    </source>
</reference>
<proteinExistence type="predicted"/>
<accession>A0A0C9TGV2</accession>
<keyword evidence="1" id="KW-0812">Transmembrane</keyword>
<feature type="transmembrane region" description="Helical" evidence="1">
    <location>
        <begin position="166"/>
        <end position="185"/>
    </location>
</feature>
<organism evidence="3 4">
    <name type="scientific">Paxillus involutus ATCC 200175</name>
    <dbReference type="NCBI Taxonomy" id="664439"/>
    <lineage>
        <taxon>Eukaryota</taxon>
        <taxon>Fungi</taxon>
        <taxon>Dikarya</taxon>
        <taxon>Basidiomycota</taxon>
        <taxon>Agaricomycotina</taxon>
        <taxon>Agaricomycetes</taxon>
        <taxon>Agaricomycetidae</taxon>
        <taxon>Boletales</taxon>
        <taxon>Paxilineae</taxon>
        <taxon>Paxillaceae</taxon>
        <taxon>Paxillus</taxon>
    </lineage>
</organism>
<dbReference type="PANTHER" id="PTHR35043:SF7">
    <property type="entry name" value="TRANSCRIPTION FACTOR DOMAIN-CONTAINING PROTEIN"/>
    <property type="match status" value="1"/>
</dbReference>
<keyword evidence="4" id="KW-1185">Reference proteome</keyword>
<dbReference type="HOGENOM" id="CLU_022883_6_1_1"/>
<evidence type="ECO:0000313" key="4">
    <source>
        <dbReference type="Proteomes" id="UP000053647"/>
    </source>
</evidence>
<evidence type="ECO:0000256" key="1">
    <source>
        <dbReference type="SAM" id="Phobius"/>
    </source>
</evidence>
<dbReference type="EMBL" id="KN819982">
    <property type="protein sequence ID" value="KIJ07202.1"/>
    <property type="molecule type" value="Genomic_DNA"/>
</dbReference>
<sequence>MIPLLLTASLLVQLVAAASTNTTSSSECPACNATSCNYRSVWSILGSCALTVFICTWNVIHPNILFRGRRASTLYQGTLMLTSLLAPEYAVSRAFTEWMYARKIKHDFREYNWTLSHSFFALMGGFVLSDGTPLRPKDHLEYLKNESFVNPDITEEEIADRSKSDGLAKVILVLQLSWFILQVVVRGTHHLAITLVEIDTLAMAALSIPMFFFWWNKPMAPRRPHILYLKDTSLLKDAREMHRTSFLYVAAIFNNGYSTESLHRQDDIWHAYRRPQWARQEYMCGRREEVPAIYSGLVMVIGWILLGAVHMIAWDFQFPGQAEKIMWRVTALTLIGAAVVYSIRFNPSVNPANVFRSTNITGIAALLGVVARVLLLALMLASLRDLPPSAHETVSWTAYIPHL</sequence>
<feature type="transmembrane region" description="Helical" evidence="1">
    <location>
        <begin position="191"/>
        <end position="215"/>
    </location>
</feature>
<reference evidence="4" key="2">
    <citation type="submission" date="2015-01" db="EMBL/GenBank/DDBJ databases">
        <title>Evolutionary Origins and Diversification of the Mycorrhizal Mutualists.</title>
        <authorList>
            <consortium name="DOE Joint Genome Institute"/>
            <consortium name="Mycorrhizal Genomics Consortium"/>
            <person name="Kohler A."/>
            <person name="Kuo A."/>
            <person name="Nagy L.G."/>
            <person name="Floudas D."/>
            <person name="Copeland A."/>
            <person name="Barry K.W."/>
            <person name="Cichocki N."/>
            <person name="Veneault-Fourrey C."/>
            <person name="LaButti K."/>
            <person name="Lindquist E.A."/>
            <person name="Lipzen A."/>
            <person name="Lundell T."/>
            <person name="Morin E."/>
            <person name="Murat C."/>
            <person name="Riley R."/>
            <person name="Ohm R."/>
            <person name="Sun H."/>
            <person name="Tunlid A."/>
            <person name="Henrissat B."/>
            <person name="Grigoriev I.V."/>
            <person name="Hibbett D.S."/>
            <person name="Martin F."/>
        </authorList>
    </citation>
    <scope>NUCLEOTIDE SEQUENCE [LARGE SCALE GENOMIC DNA]</scope>
    <source>
        <strain evidence="4">ATCC 200175</strain>
    </source>
</reference>
<feature type="transmembrane region" description="Helical" evidence="1">
    <location>
        <begin position="363"/>
        <end position="383"/>
    </location>
</feature>
<dbReference type="PANTHER" id="PTHR35043">
    <property type="entry name" value="TRANSCRIPTION FACTOR DOMAIN-CONTAINING PROTEIN"/>
    <property type="match status" value="1"/>
</dbReference>
<evidence type="ECO:0000256" key="2">
    <source>
        <dbReference type="SAM" id="SignalP"/>
    </source>
</evidence>